<name>A0A5J4S4M3_9EUKA</name>
<gene>
    <name evidence="1" type="ORF">EZS28_052489</name>
</gene>
<sequence length="197" mass="22649">MPYNMLSKCLIVGVFKELNMIRIENFGHVSTEIPGILEMCNGELYVWNNRAYDNLSTREEMIAKLTEILALKTYDTYKQIKMTLGEYLEIREARLALLCVGEEIAHIHSFQGGPDKIKKYVITNITENGIVIEHLGYSSLCHTDRIEYYAGNLYIWNTPRTYNNYSRMGKVSAMIQIIENKTTKFLATGESLIDDQS</sequence>
<reference evidence="1 2" key="1">
    <citation type="submission" date="2019-03" db="EMBL/GenBank/DDBJ databases">
        <title>Single cell metagenomics reveals metabolic interactions within the superorganism composed of flagellate Streblomastix strix and complex community of Bacteroidetes bacteria on its surface.</title>
        <authorList>
            <person name="Treitli S.C."/>
            <person name="Kolisko M."/>
            <person name="Husnik F."/>
            <person name="Keeling P."/>
            <person name="Hampl V."/>
        </authorList>
    </citation>
    <scope>NUCLEOTIDE SEQUENCE [LARGE SCALE GENOMIC DNA]</scope>
    <source>
        <strain evidence="1">ST1C</strain>
    </source>
</reference>
<protein>
    <submittedName>
        <fullName evidence="1">Uncharacterized protein</fullName>
    </submittedName>
</protein>
<accession>A0A5J4S4M3</accession>
<proteinExistence type="predicted"/>
<dbReference type="Proteomes" id="UP000324800">
    <property type="component" value="Unassembled WGS sequence"/>
</dbReference>
<dbReference type="EMBL" id="SNRW01040846">
    <property type="protein sequence ID" value="KAA6341029.1"/>
    <property type="molecule type" value="Genomic_DNA"/>
</dbReference>
<dbReference type="AlphaFoldDB" id="A0A5J4S4M3"/>
<evidence type="ECO:0000313" key="2">
    <source>
        <dbReference type="Proteomes" id="UP000324800"/>
    </source>
</evidence>
<organism evidence="1 2">
    <name type="scientific">Streblomastix strix</name>
    <dbReference type="NCBI Taxonomy" id="222440"/>
    <lineage>
        <taxon>Eukaryota</taxon>
        <taxon>Metamonada</taxon>
        <taxon>Preaxostyla</taxon>
        <taxon>Oxymonadida</taxon>
        <taxon>Streblomastigidae</taxon>
        <taxon>Streblomastix</taxon>
    </lineage>
</organism>
<evidence type="ECO:0000313" key="1">
    <source>
        <dbReference type="EMBL" id="KAA6341029.1"/>
    </source>
</evidence>
<comment type="caution">
    <text evidence="1">The sequence shown here is derived from an EMBL/GenBank/DDBJ whole genome shotgun (WGS) entry which is preliminary data.</text>
</comment>